<dbReference type="PANTHER" id="PTHR35134:SF2">
    <property type="entry name" value="NUCLEOTIDASE YQFW-RELATED"/>
    <property type="match status" value="1"/>
</dbReference>
<evidence type="ECO:0000256" key="2">
    <source>
        <dbReference type="PIRSR" id="PIRSR610708-1"/>
    </source>
</evidence>
<dbReference type="InterPro" id="IPR023214">
    <property type="entry name" value="HAD_sf"/>
</dbReference>
<dbReference type="PANTHER" id="PTHR35134">
    <property type="entry name" value="NUCLEOTIDASE YQFW-RELATED"/>
    <property type="match status" value="1"/>
</dbReference>
<protein>
    <recommendedName>
        <fullName evidence="5">Nucleotidase</fullName>
    </recommendedName>
</protein>
<accession>A0A660L4U7</accession>
<feature type="active site" description="Nucleophile" evidence="2">
    <location>
        <position position="6"/>
    </location>
</feature>
<dbReference type="InterPro" id="IPR052419">
    <property type="entry name" value="5_3-deoxyribonucleotidase-like"/>
</dbReference>
<evidence type="ECO:0000313" key="3">
    <source>
        <dbReference type="EMBL" id="RKQ87899.1"/>
    </source>
</evidence>
<dbReference type="Proteomes" id="UP000278962">
    <property type="component" value="Unassembled WGS sequence"/>
</dbReference>
<dbReference type="AlphaFoldDB" id="A0A660L4U7"/>
<evidence type="ECO:0000256" key="1">
    <source>
        <dbReference type="ARBA" id="ARBA00009589"/>
    </source>
</evidence>
<name>A0A660L4U7_9ACTN</name>
<dbReference type="InterPro" id="IPR010708">
    <property type="entry name" value="5'(3')-deoxyribonucleotidase"/>
</dbReference>
<dbReference type="Gene3D" id="3.40.50.1000">
    <property type="entry name" value="HAD superfamily/HAD-like"/>
    <property type="match status" value="1"/>
</dbReference>
<dbReference type="InterPro" id="IPR036412">
    <property type="entry name" value="HAD-like_sf"/>
</dbReference>
<evidence type="ECO:0008006" key="5">
    <source>
        <dbReference type="Google" id="ProtNLM"/>
    </source>
</evidence>
<dbReference type="EMBL" id="RBIL01000002">
    <property type="protein sequence ID" value="RKQ87899.1"/>
    <property type="molecule type" value="Genomic_DNA"/>
</dbReference>
<organism evidence="3 4">
    <name type="scientific">Solirubrobacter pauli</name>
    <dbReference type="NCBI Taxonomy" id="166793"/>
    <lineage>
        <taxon>Bacteria</taxon>
        <taxon>Bacillati</taxon>
        <taxon>Actinomycetota</taxon>
        <taxon>Thermoleophilia</taxon>
        <taxon>Solirubrobacterales</taxon>
        <taxon>Solirubrobacteraceae</taxon>
        <taxon>Solirubrobacter</taxon>
    </lineage>
</organism>
<evidence type="ECO:0000313" key="4">
    <source>
        <dbReference type="Proteomes" id="UP000278962"/>
    </source>
</evidence>
<dbReference type="SUPFAM" id="SSF56784">
    <property type="entry name" value="HAD-like"/>
    <property type="match status" value="1"/>
</dbReference>
<dbReference type="Pfam" id="PF06941">
    <property type="entry name" value="NT5C"/>
    <property type="match status" value="1"/>
</dbReference>
<dbReference type="RefSeq" id="WP_170179505.1">
    <property type="nucleotide sequence ID" value="NZ_RBIL01000002.1"/>
</dbReference>
<comment type="similarity">
    <text evidence="1">Belongs to the 5'(3')-deoxyribonucleotidase family.</text>
</comment>
<keyword evidence="4" id="KW-1185">Reference proteome</keyword>
<feature type="active site" description="Proton donor" evidence="2">
    <location>
        <position position="8"/>
    </location>
</feature>
<reference evidence="3 4" key="1">
    <citation type="submission" date="2018-10" db="EMBL/GenBank/DDBJ databases">
        <title>Genomic Encyclopedia of Archaeal and Bacterial Type Strains, Phase II (KMG-II): from individual species to whole genera.</title>
        <authorList>
            <person name="Goeker M."/>
        </authorList>
    </citation>
    <scope>NUCLEOTIDE SEQUENCE [LARGE SCALE GENOMIC DNA]</scope>
    <source>
        <strain evidence="3 4">DSM 14954</strain>
    </source>
</reference>
<proteinExistence type="inferred from homology"/>
<gene>
    <name evidence="3" type="ORF">C8N24_5932</name>
</gene>
<dbReference type="GO" id="GO:0008253">
    <property type="term" value="F:5'-nucleotidase activity"/>
    <property type="evidence" value="ECO:0007669"/>
    <property type="project" value="InterPro"/>
</dbReference>
<comment type="caution">
    <text evidence="3">The sequence shown here is derived from an EMBL/GenBank/DDBJ whole genome shotgun (WGS) entry which is preliminary data.</text>
</comment>
<dbReference type="GO" id="GO:0009264">
    <property type="term" value="P:deoxyribonucleotide catabolic process"/>
    <property type="evidence" value="ECO:0007669"/>
    <property type="project" value="InterPro"/>
</dbReference>
<sequence>MRLAIDIDSTLHPYWDQLAEIAKRRYGVDLPYDEQATWAIDGLTPEQLKVIVEETHRADHVLAAEPYPGAVEAITRWHERGHFIHITSHRTTDAHPHTAEWLERINLPHDDLYCSSDKISRCVELQIDVLIDDSPDNLRRAAQVGITAATLEHPWNRDLPGVISAPDWPTLAHRLEPHLK</sequence>